<comment type="caution">
    <text evidence="2">The sequence shown here is derived from an EMBL/GenBank/DDBJ whole genome shotgun (WGS) entry which is preliminary data.</text>
</comment>
<accession>A0A8S0PAY0</accession>
<protein>
    <recommendedName>
        <fullName evidence="4">Transmembrane protein</fullName>
    </recommendedName>
</protein>
<keyword evidence="3" id="KW-1185">Reference proteome</keyword>
<feature type="non-terminal residue" evidence="2">
    <location>
        <position position="58"/>
    </location>
</feature>
<dbReference type="AlphaFoldDB" id="A0A8S0PAY0"/>
<evidence type="ECO:0000313" key="3">
    <source>
        <dbReference type="Proteomes" id="UP000594638"/>
    </source>
</evidence>
<evidence type="ECO:0000313" key="2">
    <source>
        <dbReference type="EMBL" id="CAA2934786.1"/>
    </source>
</evidence>
<feature type="chain" id="PRO_5035800590" description="Transmembrane protein" evidence="1">
    <location>
        <begin position="24"/>
        <end position="58"/>
    </location>
</feature>
<gene>
    <name evidence="2" type="ORF">OLEA9_A005383</name>
</gene>
<evidence type="ECO:0008006" key="4">
    <source>
        <dbReference type="Google" id="ProtNLM"/>
    </source>
</evidence>
<dbReference type="Proteomes" id="UP000594638">
    <property type="component" value="Unassembled WGS sequence"/>
</dbReference>
<name>A0A8S0PAY0_OLEEU</name>
<reference evidence="2 3" key="1">
    <citation type="submission" date="2019-12" db="EMBL/GenBank/DDBJ databases">
        <authorList>
            <person name="Alioto T."/>
            <person name="Alioto T."/>
            <person name="Gomez Garrido J."/>
        </authorList>
    </citation>
    <scope>NUCLEOTIDE SEQUENCE [LARGE SCALE GENOMIC DNA]</scope>
</reference>
<feature type="signal peptide" evidence="1">
    <location>
        <begin position="1"/>
        <end position="23"/>
    </location>
</feature>
<organism evidence="2 3">
    <name type="scientific">Olea europaea subsp. europaea</name>
    <dbReference type="NCBI Taxonomy" id="158383"/>
    <lineage>
        <taxon>Eukaryota</taxon>
        <taxon>Viridiplantae</taxon>
        <taxon>Streptophyta</taxon>
        <taxon>Embryophyta</taxon>
        <taxon>Tracheophyta</taxon>
        <taxon>Spermatophyta</taxon>
        <taxon>Magnoliopsida</taxon>
        <taxon>eudicotyledons</taxon>
        <taxon>Gunneridae</taxon>
        <taxon>Pentapetalae</taxon>
        <taxon>asterids</taxon>
        <taxon>lamiids</taxon>
        <taxon>Lamiales</taxon>
        <taxon>Oleaceae</taxon>
        <taxon>Oleeae</taxon>
        <taxon>Olea</taxon>
    </lineage>
</organism>
<dbReference type="EMBL" id="CACTIH010000018">
    <property type="protein sequence ID" value="CAA2934786.1"/>
    <property type="molecule type" value="Genomic_DNA"/>
</dbReference>
<sequence>MAFQFSTFTFAACIAILMAAVAANEGHDHSHMAPASPPSPNWGVLNSFPSAVVGFFAL</sequence>
<keyword evidence="1" id="KW-0732">Signal</keyword>
<evidence type="ECO:0000256" key="1">
    <source>
        <dbReference type="SAM" id="SignalP"/>
    </source>
</evidence>
<dbReference type="Gramene" id="OE9A005383T1">
    <property type="protein sequence ID" value="OE9A005383C1"/>
    <property type="gene ID" value="OE9A005383"/>
</dbReference>
<proteinExistence type="predicted"/>